<dbReference type="GO" id="GO:0046983">
    <property type="term" value="F:protein dimerization activity"/>
    <property type="evidence" value="ECO:0007669"/>
    <property type="project" value="InterPro"/>
</dbReference>
<dbReference type="EnsemblMetazoa" id="GMOY004883-RA">
    <property type="protein sequence ID" value="GMOY004883-PA"/>
    <property type="gene ID" value="GMOY004883"/>
</dbReference>
<dbReference type="GO" id="GO:0000978">
    <property type="term" value="F:RNA polymerase II cis-regulatory region sequence-specific DNA binding"/>
    <property type="evidence" value="ECO:0007669"/>
    <property type="project" value="TreeGrafter"/>
</dbReference>
<evidence type="ECO:0000313" key="9">
    <source>
        <dbReference type="Proteomes" id="UP000092444"/>
    </source>
</evidence>
<evidence type="ECO:0000256" key="6">
    <source>
        <dbReference type="SAM" id="MobiDB-lite"/>
    </source>
</evidence>
<dbReference type="AlphaFoldDB" id="A0A1B0FM20"/>
<dbReference type="GO" id="GO:0001707">
    <property type="term" value="P:mesoderm formation"/>
    <property type="evidence" value="ECO:0007669"/>
    <property type="project" value="TreeGrafter"/>
</dbReference>
<dbReference type="EMBL" id="CCAG010006592">
    <property type="status" value="NOT_ANNOTATED_CDS"/>
    <property type="molecule type" value="Genomic_DNA"/>
</dbReference>
<keyword evidence="3" id="KW-0238">DNA-binding</keyword>
<evidence type="ECO:0000313" key="8">
    <source>
        <dbReference type="EnsemblMetazoa" id="GMOY004883-PA"/>
    </source>
</evidence>
<evidence type="ECO:0000256" key="2">
    <source>
        <dbReference type="ARBA" id="ARBA00023015"/>
    </source>
</evidence>
<dbReference type="SMART" id="SM00353">
    <property type="entry name" value="HLH"/>
    <property type="match status" value="1"/>
</dbReference>
<organism evidence="8 9">
    <name type="scientific">Glossina morsitans morsitans</name>
    <name type="common">Savannah tsetse fly</name>
    <dbReference type="NCBI Taxonomy" id="37546"/>
    <lineage>
        <taxon>Eukaryota</taxon>
        <taxon>Metazoa</taxon>
        <taxon>Ecdysozoa</taxon>
        <taxon>Arthropoda</taxon>
        <taxon>Hexapoda</taxon>
        <taxon>Insecta</taxon>
        <taxon>Pterygota</taxon>
        <taxon>Neoptera</taxon>
        <taxon>Endopterygota</taxon>
        <taxon>Diptera</taxon>
        <taxon>Brachycera</taxon>
        <taxon>Muscomorpha</taxon>
        <taxon>Hippoboscoidea</taxon>
        <taxon>Glossinidae</taxon>
        <taxon>Glossina</taxon>
    </lineage>
</organism>
<dbReference type="STRING" id="37546.A0A1B0FM20"/>
<feature type="region of interest" description="Disordered" evidence="6">
    <location>
        <begin position="97"/>
        <end position="117"/>
    </location>
</feature>
<dbReference type="GO" id="GO:0000981">
    <property type="term" value="F:DNA-binding transcription factor activity, RNA polymerase II-specific"/>
    <property type="evidence" value="ECO:0007669"/>
    <property type="project" value="TreeGrafter"/>
</dbReference>
<evidence type="ECO:0000256" key="3">
    <source>
        <dbReference type="ARBA" id="ARBA00023125"/>
    </source>
</evidence>
<evidence type="ECO:0000256" key="5">
    <source>
        <dbReference type="ARBA" id="ARBA00023242"/>
    </source>
</evidence>
<dbReference type="SUPFAM" id="SSF47459">
    <property type="entry name" value="HLH, helix-loop-helix DNA-binding domain"/>
    <property type="match status" value="1"/>
</dbReference>
<keyword evidence="5" id="KW-0539">Nucleus</keyword>
<dbReference type="InterPro" id="IPR040259">
    <property type="entry name" value="Mesogenin/MesP"/>
</dbReference>
<dbReference type="PANTHER" id="PTHR20937">
    <property type="entry name" value="IP14615P"/>
    <property type="match status" value="1"/>
</dbReference>
<keyword evidence="4" id="KW-0804">Transcription</keyword>
<dbReference type="VEuPathDB" id="VectorBase:GMOY004883"/>
<proteinExistence type="predicted"/>
<keyword evidence="1" id="KW-0217">Developmental protein</keyword>
<dbReference type="Gene3D" id="4.10.280.10">
    <property type="entry name" value="Helix-loop-helix DNA-binding domain"/>
    <property type="match status" value="1"/>
</dbReference>
<dbReference type="CDD" id="cd11390">
    <property type="entry name" value="bHLH_TS"/>
    <property type="match status" value="1"/>
</dbReference>
<dbReference type="GO" id="GO:0005634">
    <property type="term" value="C:nucleus"/>
    <property type="evidence" value="ECO:0007669"/>
    <property type="project" value="TreeGrafter"/>
</dbReference>
<keyword evidence="9" id="KW-1185">Reference proteome</keyword>
<evidence type="ECO:0000256" key="1">
    <source>
        <dbReference type="ARBA" id="ARBA00022473"/>
    </source>
</evidence>
<feature type="domain" description="BHLH" evidence="7">
    <location>
        <begin position="202"/>
        <end position="255"/>
    </location>
</feature>
<name>A0A1B0FM20_GLOMM</name>
<evidence type="ECO:0000259" key="7">
    <source>
        <dbReference type="PROSITE" id="PS50888"/>
    </source>
</evidence>
<keyword evidence="2" id="KW-0805">Transcription regulation</keyword>
<sequence>MCQNMTDQPLISITNEQTPAALIPTATTIVADGADNNYNLITDTDKPIILELGTCSASTTELSVPYSNEYPIETLNSYESTRNETAFTGLCGSSFAPVPSSSTSPQSPSRPPVISANSNLINNTNSLIVPVESNVPLSPALYSWPSSNRTQVISSQIDVKLKLRKEMVPLPTYISYAGTHEHIISKEINPSRNERALQSEKEYKKTACDRERTRMRDMNRAYDLLRSKLPISKPNGKKFSKIETLRISIGYIKDLLQQLQENPEDYDISPSKSNQIVKFVDYKSALNSRKRSQSLQYEQKSIYIDESSSKDIDEANISWNDGYLLNGTDKWE</sequence>
<dbReference type="PROSITE" id="PS50888">
    <property type="entry name" value="BHLH"/>
    <property type="match status" value="1"/>
</dbReference>
<reference evidence="8" key="1">
    <citation type="submission" date="2020-05" db="UniProtKB">
        <authorList>
            <consortium name="EnsemblMetazoa"/>
        </authorList>
    </citation>
    <scope>IDENTIFICATION</scope>
    <source>
        <strain evidence="8">Yale</strain>
    </source>
</reference>
<dbReference type="Proteomes" id="UP000092444">
    <property type="component" value="Unassembled WGS sequence"/>
</dbReference>
<dbReference type="PANTHER" id="PTHR20937:SF3">
    <property type="entry name" value="IP14615P"/>
    <property type="match status" value="1"/>
</dbReference>
<dbReference type="InterPro" id="IPR011598">
    <property type="entry name" value="bHLH_dom"/>
</dbReference>
<dbReference type="Pfam" id="PF00010">
    <property type="entry name" value="HLH"/>
    <property type="match status" value="1"/>
</dbReference>
<dbReference type="FunFam" id="4.10.280.10:FF:000090">
    <property type="entry name" value="Salivary gland-expressed bHLH"/>
    <property type="match status" value="1"/>
</dbReference>
<protein>
    <recommendedName>
        <fullName evidence="7">BHLH domain-containing protein</fullName>
    </recommendedName>
</protein>
<dbReference type="InterPro" id="IPR036638">
    <property type="entry name" value="HLH_DNA-bd_sf"/>
</dbReference>
<evidence type="ECO:0000256" key="4">
    <source>
        <dbReference type="ARBA" id="ARBA00023163"/>
    </source>
</evidence>
<accession>A0A1B0FM20</accession>